<accession>A0ABN2MSK1</accession>
<keyword evidence="1" id="KW-0732">Signal</keyword>
<comment type="caution">
    <text evidence="2">The sequence shown here is derived from an EMBL/GenBank/DDBJ whole genome shotgun (WGS) entry which is preliminary data.</text>
</comment>
<name>A0ABN2MSK1_9PSEU</name>
<dbReference type="RefSeq" id="WP_344413652.1">
    <property type="nucleotide sequence ID" value="NZ_BAAAQK010000004.1"/>
</dbReference>
<evidence type="ECO:0000256" key="1">
    <source>
        <dbReference type="SAM" id="SignalP"/>
    </source>
</evidence>
<organism evidence="2 3">
    <name type="scientific">Pseudonocardia ailaonensis</name>
    <dbReference type="NCBI Taxonomy" id="367279"/>
    <lineage>
        <taxon>Bacteria</taxon>
        <taxon>Bacillati</taxon>
        <taxon>Actinomycetota</taxon>
        <taxon>Actinomycetes</taxon>
        <taxon>Pseudonocardiales</taxon>
        <taxon>Pseudonocardiaceae</taxon>
        <taxon>Pseudonocardia</taxon>
    </lineage>
</organism>
<dbReference type="Proteomes" id="UP001500449">
    <property type="component" value="Unassembled WGS sequence"/>
</dbReference>
<dbReference type="EMBL" id="BAAAQK010000004">
    <property type="protein sequence ID" value="GAA1836646.1"/>
    <property type="molecule type" value="Genomic_DNA"/>
</dbReference>
<sequence>MIRTASVLLGGIALTALGAGVATAAPLVAEPPTAPTAPVAGNPLWATDHVPVPVEDPTFGLFDAAAPAYALLGGIG</sequence>
<evidence type="ECO:0000313" key="3">
    <source>
        <dbReference type="Proteomes" id="UP001500449"/>
    </source>
</evidence>
<reference evidence="2 3" key="1">
    <citation type="journal article" date="2019" name="Int. J. Syst. Evol. Microbiol.">
        <title>The Global Catalogue of Microorganisms (GCM) 10K type strain sequencing project: providing services to taxonomists for standard genome sequencing and annotation.</title>
        <authorList>
            <consortium name="The Broad Institute Genomics Platform"/>
            <consortium name="The Broad Institute Genome Sequencing Center for Infectious Disease"/>
            <person name="Wu L."/>
            <person name="Ma J."/>
        </authorList>
    </citation>
    <scope>NUCLEOTIDE SEQUENCE [LARGE SCALE GENOMIC DNA]</scope>
    <source>
        <strain evidence="2 3">JCM 16009</strain>
    </source>
</reference>
<proteinExistence type="predicted"/>
<feature type="chain" id="PRO_5046023539" evidence="1">
    <location>
        <begin position="25"/>
        <end position="76"/>
    </location>
</feature>
<evidence type="ECO:0000313" key="2">
    <source>
        <dbReference type="EMBL" id="GAA1836646.1"/>
    </source>
</evidence>
<gene>
    <name evidence="2" type="ORF">GCM10009836_13950</name>
</gene>
<protein>
    <submittedName>
        <fullName evidence="2">Uncharacterized protein</fullName>
    </submittedName>
</protein>
<feature type="signal peptide" evidence="1">
    <location>
        <begin position="1"/>
        <end position="24"/>
    </location>
</feature>
<keyword evidence="3" id="KW-1185">Reference proteome</keyword>